<proteinExistence type="predicted"/>
<keyword evidence="2" id="KW-0560">Oxidoreductase</keyword>
<evidence type="ECO:0000256" key="2">
    <source>
        <dbReference type="ARBA" id="ARBA00023002"/>
    </source>
</evidence>
<organism evidence="6 7">
    <name type="scientific">Paragonimus westermani</name>
    <dbReference type="NCBI Taxonomy" id="34504"/>
    <lineage>
        <taxon>Eukaryota</taxon>
        <taxon>Metazoa</taxon>
        <taxon>Spiralia</taxon>
        <taxon>Lophotrochozoa</taxon>
        <taxon>Platyhelminthes</taxon>
        <taxon>Trematoda</taxon>
        <taxon>Digenea</taxon>
        <taxon>Plagiorchiida</taxon>
        <taxon>Troglotremata</taxon>
        <taxon>Troglotrematidae</taxon>
        <taxon>Paragonimus</taxon>
    </lineage>
</organism>
<dbReference type="InterPro" id="IPR001519">
    <property type="entry name" value="Ferritin"/>
</dbReference>
<dbReference type="GO" id="GO:0005737">
    <property type="term" value="C:cytoplasm"/>
    <property type="evidence" value="ECO:0007669"/>
    <property type="project" value="TreeGrafter"/>
</dbReference>
<evidence type="ECO:0000256" key="1">
    <source>
        <dbReference type="ARBA" id="ARBA00013107"/>
    </source>
</evidence>
<gene>
    <name evidence="6" type="ORF">DEA37_0002970</name>
</gene>
<evidence type="ECO:0000256" key="5">
    <source>
        <dbReference type="PIRSR" id="PIRSR601519-1"/>
    </source>
</evidence>
<dbReference type="EMBL" id="QNGE01001128">
    <property type="protein sequence ID" value="KAA3678364.1"/>
    <property type="molecule type" value="Genomic_DNA"/>
</dbReference>
<dbReference type="SUPFAM" id="SSF47240">
    <property type="entry name" value="Ferritin-like"/>
    <property type="match status" value="1"/>
</dbReference>
<dbReference type="EC" id="1.16.3.1" evidence="1"/>
<protein>
    <recommendedName>
        <fullName evidence="1">ferroxidase</fullName>
        <ecNumber evidence="1">1.16.3.1</ecNumber>
    </recommendedName>
</protein>
<comment type="catalytic activity">
    <reaction evidence="4">
        <text>4 Fe(2+) + O2 + 4 H(+) = 4 Fe(3+) + 2 H2O</text>
        <dbReference type="Rhea" id="RHEA:11148"/>
        <dbReference type="ChEBI" id="CHEBI:15377"/>
        <dbReference type="ChEBI" id="CHEBI:15378"/>
        <dbReference type="ChEBI" id="CHEBI:15379"/>
        <dbReference type="ChEBI" id="CHEBI:29033"/>
        <dbReference type="ChEBI" id="CHEBI:29034"/>
        <dbReference type="EC" id="1.16.3.1"/>
    </reaction>
</comment>
<evidence type="ECO:0000256" key="4">
    <source>
        <dbReference type="ARBA" id="ARBA00047990"/>
    </source>
</evidence>
<dbReference type="PANTHER" id="PTHR11431:SF75">
    <property type="entry name" value="FERRITIN"/>
    <property type="match status" value="1"/>
</dbReference>
<keyword evidence="5" id="KW-0408">Iron</keyword>
<keyword evidence="5" id="KW-0479">Metal-binding</keyword>
<reference evidence="6 7" key="1">
    <citation type="journal article" date="2019" name="Gigascience">
        <title>Whole-genome sequence of the oriental lung fluke Paragonimus westermani.</title>
        <authorList>
            <person name="Oey H."/>
            <person name="Zakrzewski M."/>
            <person name="Narain K."/>
            <person name="Devi K.R."/>
            <person name="Agatsuma T."/>
            <person name="Nawaratna S."/>
            <person name="Gobert G.N."/>
            <person name="Jones M.K."/>
            <person name="Ragan M.A."/>
            <person name="McManus D.P."/>
            <person name="Krause L."/>
        </authorList>
    </citation>
    <scope>NUCLEOTIDE SEQUENCE [LARGE SCALE GENOMIC DNA]</scope>
    <source>
        <strain evidence="6 7">IND2009</strain>
    </source>
</reference>
<evidence type="ECO:0000256" key="3">
    <source>
        <dbReference type="ARBA" id="ARBA00025111"/>
    </source>
</evidence>
<dbReference type="Gene3D" id="1.20.1260.10">
    <property type="match status" value="1"/>
</dbReference>
<comment type="caution">
    <text evidence="6">The sequence shown here is derived from an EMBL/GenBank/DDBJ whole genome shotgun (WGS) entry which is preliminary data.</text>
</comment>
<sequence length="252" mass="28706">MDFTHMNYPHKCSLEINEAVCMLWSGELTYLGLYGLCEQSSLSLTALAEFWRLSALRLRCNASRMINYHTTRGAQLQADICIQPLVEIPTNVTLENVWQLFEVALTVELQIDKFTNLKYRPQFIIEDLRKPIPVQHLKSICETAKIDNDPETEDHIAACFLHRQTRTIKYIKNHLISLRSVGNPHLYDRLVMRPLVSQMCEHIAVKKTALVEEAGILGPHGITASELLRKILLTSTTAVSEHRCARPAEVSE</sequence>
<dbReference type="GO" id="GO:0008198">
    <property type="term" value="F:ferrous iron binding"/>
    <property type="evidence" value="ECO:0007669"/>
    <property type="project" value="TreeGrafter"/>
</dbReference>
<dbReference type="PANTHER" id="PTHR11431">
    <property type="entry name" value="FERRITIN"/>
    <property type="match status" value="1"/>
</dbReference>
<name>A0A5J4NS92_9TREM</name>
<comment type="function">
    <text evidence="3">Stores iron in a soluble, non-toxic, readily available form. Important for iron homeostasis. Has ferroxidase activity. Iron is taken up in the ferrous form and deposited as ferric hydroxides after oxidation.</text>
</comment>
<evidence type="ECO:0000313" key="7">
    <source>
        <dbReference type="Proteomes" id="UP000324629"/>
    </source>
</evidence>
<dbReference type="GO" id="GO:0008199">
    <property type="term" value="F:ferric iron binding"/>
    <property type="evidence" value="ECO:0007669"/>
    <property type="project" value="InterPro"/>
</dbReference>
<dbReference type="InterPro" id="IPR012347">
    <property type="entry name" value="Ferritin-like"/>
</dbReference>
<evidence type="ECO:0000313" key="6">
    <source>
        <dbReference type="EMBL" id="KAA3678364.1"/>
    </source>
</evidence>
<feature type="binding site" evidence="5">
    <location>
        <position position="164"/>
    </location>
    <ligand>
        <name>Fe cation</name>
        <dbReference type="ChEBI" id="CHEBI:24875"/>
        <label>1</label>
    </ligand>
</feature>
<dbReference type="GO" id="GO:0006826">
    <property type="term" value="P:iron ion transport"/>
    <property type="evidence" value="ECO:0007669"/>
    <property type="project" value="InterPro"/>
</dbReference>
<keyword evidence="7" id="KW-1185">Reference proteome</keyword>
<dbReference type="GO" id="GO:0006879">
    <property type="term" value="P:intracellular iron ion homeostasis"/>
    <property type="evidence" value="ECO:0007669"/>
    <property type="project" value="InterPro"/>
</dbReference>
<dbReference type="GO" id="GO:0004322">
    <property type="term" value="F:ferroxidase activity"/>
    <property type="evidence" value="ECO:0007669"/>
    <property type="project" value="UniProtKB-EC"/>
</dbReference>
<dbReference type="InterPro" id="IPR009078">
    <property type="entry name" value="Ferritin-like_SF"/>
</dbReference>
<dbReference type="AlphaFoldDB" id="A0A5J4NS92"/>
<accession>A0A5J4NS92</accession>
<dbReference type="Proteomes" id="UP000324629">
    <property type="component" value="Unassembled WGS sequence"/>
</dbReference>